<gene>
    <name evidence="10" type="ORF">HXX76_013923</name>
</gene>
<dbReference type="SUPFAM" id="SSF56112">
    <property type="entry name" value="Protein kinase-like (PK-like)"/>
    <property type="match status" value="1"/>
</dbReference>
<evidence type="ECO:0000256" key="2">
    <source>
        <dbReference type="ARBA" id="ARBA00022741"/>
    </source>
</evidence>
<keyword evidence="4 5" id="KW-0067">ATP-binding</keyword>
<keyword evidence="7" id="KW-0472">Membrane</keyword>
<dbReference type="Proteomes" id="UP000650467">
    <property type="component" value="Unassembled WGS sequence"/>
</dbReference>
<dbReference type="PANTHER" id="PTHR44329">
    <property type="entry name" value="SERINE/THREONINE-PROTEIN KINASE TNNI3K-RELATED"/>
    <property type="match status" value="1"/>
</dbReference>
<feature type="compositionally biased region" description="Polar residues" evidence="6">
    <location>
        <begin position="269"/>
        <end position="287"/>
    </location>
</feature>
<dbReference type="InterPro" id="IPR017441">
    <property type="entry name" value="Protein_kinase_ATP_BS"/>
</dbReference>
<dbReference type="PROSITE" id="PS00107">
    <property type="entry name" value="PROTEIN_KINASE_ATP"/>
    <property type="match status" value="1"/>
</dbReference>
<sequence>MIQLAAGVTLRLKWLAVAGQASASNLGAGLTVVGQNRPGEAAAVMVQEAALVYPFCLPTDLVTPYLRNSPRPADYAAGVNVFVEPSPLPEPLRYSPAGDGGYSSGGGGGGTGCSNSTAAPLYERCYSQVGTYVDFAGHTVAAKSNTQTNVLWILRNVTSLCLHELDQACVEQLTPRGCLQYSYSAYGEGGIVAGSSRSGPDVAASNGTAAAGAAVGGGAGGGDAGGSNTTAIVCGTVIGGAALALLVAGVMVVVVRRRRRQRGSRQQQKPQNQLHPNSEPQQKPAWQQSPLEDTLGALVGPAVAVTAGDATAMAGPGDITLEMDGCSIGHQHVEVLGSDTCTHVMTAAIGSSTRSPVLSPREPSAAAAVAGAPAAAPAAAGAAAITAGGGAVNGARKLLRSLYFAHGNSPNWSISWKRAHSSACSTISVDGPQQHCPTAAAEGAGGNRAEQAPPSLQLWWPDAAAGGVPCWPQEGVVTLLTPPAPGLALLPTGPETVAEAQRRAAGTAGSLVAIPTATDGQQQVVAASTPLLPMHAGSRGAEAASSGPQTRGAAAAPAAAAGLAAEACASAGGAAMPRDAAEHVGPPAEVAGAADVADIGVTLIPNAVLGKGSFGRVYEGRFRGQAVAVKVAITAGPAATAAAAAGGVAVDAAGLDCWDADSPAIENLRQEVEVLARCAHPNVVKLLAVCLTPPRLCLVMELMETNLYRLLHRGGLLPIGMVFDVAIGVASALEYLHPTITHRDLKPANVLIRGLESGRLEAKLADFGIARLRHTLQATKSPDQGTPGYTAPECFDTTNWVVSHHADMYSFGVMLWEMLTCCEPWKGLPPMVIAFRLVHNRETLPVRLIAEHRGDSAGKTAARLANLVSQCFERDPRRRPAAAEAVKLLLLAREEWAAAGDGSLGGRPDAATAPA</sequence>
<evidence type="ECO:0000256" key="8">
    <source>
        <dbReference type="SAM" id="SignalP"/>
    </source>
</evidence>
<dbReference type="EMBL" id="JAEHOC010000058">
    <property type="protein sequence ID" value="KAG2425169.1"/>
    <property type="molecule type" value="Genomic_DNA"/>
</dbReference>
<keyword evidence="2 5" id="KW-0547">Nucleotide-binding</keyword>
<keyword evidence="11" id="KW-1185">Reference proteome</keyword>
<organism evidence="10 11">
    <name type="scientific">Chlamydomonas incerta</name>
    <dbReference type="NCBI Taxonomy" id="51695"/>
    <lineage>
        <taxon>Eukaryota</taxon>
        <taxon>Viridiplantae</taxon>
        <taxon>Chlorophyta</taxon>
        <taxon>core chlorophytes</taxon>
        <taxon>Chlorophyceae</taxon>
        <taxon>CS clade</taxon>
        <taxon>Chlamydomonadales</taxon>
        <taxon>Chlamydomonadaceae</taxon>
        <taxon>Chlamydomonas</taxon>
    </lineage>
</organism>
<dbReference type="GO" id="GO:0004674">
    <property type="term" value="F:protein serine/threonine kinase activity"/>
    <property type="evidence" value="ECO:0007669"/>
    <property type="project" value="TreeGrafter"/>
</dbReference>
<dbReference type="AlphaFoldDB" id="A0A835SDW8"/>
<dbReference type="GO" id="GO:0005524">
    <property type="term" value="F:ATP binding"/>
    <property type="evidence" value="ECO:0007669"/>
    <property type="project" value="UniProtKB-UniRule"/>
</dbReference>
<dbReference type="InterPro" id="IPR011009">
    <property type="entry name" value="Kinase-like_dom_sf"/>
</dbReference>
<dbReference type="Gene3D" id="3.30.200.20">
    <property type="entry name" value="Phosphorylase Kinase, domain 1"/>
    <property type="match status" value="1"/>
</dbReference>
<evidence type="ECO:0000256" key="4">
    <source>
        <dbReference type="ARBA" id="ARBA00022840"/>
    </source>
</evidence>
<evidence type="ECO:0000256" key="6">
    <source>
        <dbReference type="SAM" id="MobiDB-lite"/>
    </source>
</evidence>
<feature type="domain" description="Protein kinase" evidence="9">
    <location>
        <begin position="603"/>
        <end position="891"/>
    </location>
</feature>
<dbReference type="Pfam" id="PF00069">
    <property type="entry name" value="Pkinase"/>
    <property type="match status" value="1"/>
</dbReference>
<feature type="region of interest" description="Disordered" evidence="6">
    <location>
        <begin position="260"/>
        <end position="287"/>
    </location>
</feature>
<dbReference type="Gene3D" id="1.10.510.10">
    <property type="entry name" value="Transferase(Phosphotransferase) domain 1"/>
    <property type="match status" value="1"/>
</dbReference>
<feature type="transmembrane region" description="Helical" evidence="7">
    <location>
        <begin position="237"/>
        <end position="255"/>
    </location>
</feature>
<evidence type="ECO:0000256" key="5">
    <source>
        <dbReference type="PROSITE-ProRule" id="PRU10141"/>
    </source>
</evidence>
<evidence type="ECO:0000256" key="3">
    <source>
        <dbReference type="ARBA" id="ARBA00022777"/>
    </source>
</evidence>
<dbReference type="PANTHER" id="PTHR44329:SF214">
    <property type="entry name" value="PROTEIN KINASE DOMAIN-CONTAINING PROTEIN"/>
    <property type="match status" value="1"/>
</dbReference>
<keyword evidence="3" id="KW-0418">Kinase</keyword>
<dbReference type="PROSITE" id="PS00108">
    <property type="entry name" value="PROTEIN_KINASE_ST"/>
    <property type="match status" value="1"/>
</dbReference>
<evidence type="ECO:0000256" key="7">
    <source>
        <dbReference type="SAM" id="Phobius"/>
    </source>
</evidence>
<accession>A0A835SDW8</accession>
<keyword evidence="7" id="KW-0812">Transmembrane</keyword>
<dbReference type="InterPro" id="IPR000719">
    <property type="entry name" value="Prot_kinase_dom"/>
</dbReference>
<dbReference type="OrthoDB" id="2013833at2759"/>
<reference evidence="10" key="1">
    <citation type="journal article" date="2020" name="bioRxiv">
        <title>Comparative genomics of Chlamydomonas.</title>
        <authorList>
            <person name="Craig R.J."/>
            <person name="Hasan A.R."/>
            <person name="Ness R.W."/>
            <person name="Keightley P.D."/>
        </authorList>
    </citation>
    <scope>NUCLEOTIDE SEQUENCE</scope>
    <source>
        <strain evidence="10">SAG 7.73</strain>
    </source>
</reference>
<evidence type="ECO:0000259" key="9">
    <source>
        <dbReference type="PROSITE" id="PS50011"/>
    </source>
</evidence>
<dbReference type="InterPro" id="IPR008271">
    <property type="entry name" value="Ser/Thr_kinase_AS"/>
</dbReference>
<dbReference type="SMART" id="SM00220">
    <property type="entry name" value="S_TKc"/>
    <property type="match status" value="1"/>
</dbReference>
<name>A0A835SDW8_CHLIN</name>
<feature type="signal peptide" evidence="8">
    <location>
        <begin position="1"/>
        <end position="23"/>
    </location>
</feature>
<proteinExistence type="predicted"/>
<protein>
    <recommendedName>
        <fullName evidence="9">Protein kinase domain-containing protein</fullName>
    </recommendedName>
</protein>
<keyword evidence="1" id="KW-0808">Transferase</keyword>
<dbReference type="PROSITE" id="PS50011">
    <property type="entry name" value="PROTEIN_KINASE_DOM"/>
    <property type="match status" value="1"/>
</dbReference>
<keyword evidence="7" id="KW-1133">Transmembrane helix</keyword>
<evidence type="ECO:0000256" key="1">
    <source>
        <dbReference type="ARBA" id="ARBA00022679"/>
    </source>
</evidence>
<feature type="binding site" evidence="5">
    <location>
        <position position="630"/>
    </location>
    <ligand>
        <name>ATP</name>
        <dbReference type="ChEBI" id="CHEBI:30616"/>
    </ligand>
</feature>
<evidence type="ECO:0000313" key="11">
    <source>
        <dbReference type="Proteomes" id="UP000650467"/>
    </source>
</evidence>
<keyword evidence="8" id="KW-0732">Signal</keyword>
<comment type="caution">
    <text evidence="10">The sequence shown here is derived from an EMBL/GenBank/DDBJ whole genome shotgun (WGS) entry which is preliminary data.</text>
</comment>
<evidence type="ECO:0000313" key="10">
    <source>
        <dbReference type="EMBL" id="KAG2425169.1"/>
    </source>
</evidence>
<dbReference type="InterPro" id="IPR051681">
    <property type="entry name" value="Ser/Thr_Kinases-Pseudokinases"/>
</dbReference>
<feature type="chain" id="PRO_5032733412" description="Protein kinase domain-containing protein" evidence="8">
    <location>
        <begin position="24"/>
        <end position="915"/>
    </location>
</feature>